<dbReference type="RefSeq" id="WP_280577482.1">
    <property type="nucleotide sequence ID" value="NZ_JARXRO010000012.1"/>
</dbReference>
<evidence type="ECO:0000313" key="3">
    <source>
        <dbReference type="Proteomes" id="UP001156873"/>
    </source>
</evidence>
<feature type="transmembrane region" description="Helical" evidence="1">
    <location>
        <begin position="12"/>
        <end position="34"/>
    </location>
</feature>
<keyword evidence="1" id="KW-0812">Transmembrane</keyword>
<accession>A0ABT6JRF6</accession>
<organism evidence="2 3">
    <name type="scientific">Luteimonas kalidii</name>
    <dbReference type="NCBI Taxonomy" id="3042025"/>
    <lineage>
        <taxon>Bacteria</taxon>
        <taxon>Pseudomonadati</taxon>
        <taxon>Pseudomonadota</taxon>
        <taxon>Gammaproteobacteria</taxon>
        <taxon>Lysobacterales</taxon>
        <taxon>Lysobacteraceae</taxon>
        <taxon>Luteimonas</taxon>
    </lineage>
</organism>
<evidence type="ECO:0000256" key="1">
    <source>
        <dbReference type="SAM" id="Phobius"/>
    </source>
</evidence>
<evidence type="ECO:0008006" key="4">
    <source>
        <dbReference type="Google" id="ProtNLM"/>
    </source>
</evidence>
<reference evidence="2 3" key="1">
    <citation type="submission" date="2023-04" db="EMBL/GenBank/DDBJ databases">
        <title>Luteimonas sp. M1R5S59.</title>
        <authorList>
            <person name="Sun J.-Q."/>
        </authorList>
    </citation>
    <scope>NUCLEOTIDE SEQUENCE [LARGE SCALE GENOMIC DNA]</scope>
    <source>
        <strain evidence="2 3">M1R5S59</strain>
    </source>
</reference>
<dbReference type="EMBL" id="JARXRO010000012">
    <property type="protein sequence ID" value="MDH5833273.1"/>
    <property type="molecule type" value="Genomic_DNA"/>
</dbReference>
<comment type="caution">
    <text evidence="2">The sequence shown here is derived from an EMBL/GenBank/DDBJ whole genome shotgun (WGS) entry which is preliminary data.</text>
</comment>
<gene>
    <name evidence="2" type="ORF">QFW81_04945</name>
</gene>
<keyword evidence="1" id="KW-1133">Transmembrane helix</keyword>
<keyword evidence="1" id="KW-0472">Membrane</keyword>
<keyword evidence="3" id="KW-1185">Reference proteome</keyword>
<protein>
    <recommendedName>
        <fullName evidence="4">Type II secretion system protein</fullName>
    </recommendedName>
</protein>
<sequence length="160" mass="17055">MSGANVGRGLVILAAVVIAATVITAIVVIGSPAAQRASKLDARRVADLRRIETAIDAHAKLHDALPRDLGALSAAGRGLATVDPASGAPYVFEAIDRRRYRLCADFATDSRIQVRQAEPTYDDAWLHPAGRHCFERRLERYVEAADAAIEAAARAAAEAE</sequence>
<dbReference type="Proteomes" id="UP001156873">
    <property type="component" value="Unassembled WGS sequence"/>
</dbReference>
<proteinExistence type="predicted"/>
<evidence type="ECO:0000313" key="2">
    <source>
        <dbReference type="EMBL" id="MDH5833273.1"/>
    </source>
</evidence>
<name>A0ABT6JRF6_9GAMM</name>